<dbReference type="CDD" id="cd16655">
    <property type="entry name" value="RING-Ubox_WDSUB1-like"/>
    <property type="match status" value="1"/>
</dbReference>
<reference evidence="3 4" key="1">
    <citation type="journal article" date="2015" name="Genome Biol. Evol.">
        <title>Comparative Genomics of a Bacterivorous Green Alga Reveals Evolutionary Causalities and Consequences of Phago-Mixotrophic Mode of Nutrition.</title>
        <authorList>
            <person name="Burns J.A."/>
            <person name="Paasch A."/>
            <person name="Narechania A."/>
            <person name="Kim E."/>
        </authorList>
    </citation>
    <scope>NUCLEOTIDE SEQUENCE [LARGE SCALE GENOMIC DNA]</scope>
    <source>
        <strain evidence="3 4">PLY_AMNH</strain>
    </source>
</reference>
<feature type="region of interest" description="Disordered" evidence="1">
    <location>
        <begin position="55"/>
        <end position="134"/>
    </location>
</feature>
<dbReference type="Proteomes" id="UP001190700">
    <property type="component" value="Unassembled WGS sequence"/>
</dbReference>
<organism evidence="3 4">
    <name type="scientific">Cymbomonas tetramitiformis</name>
    <dbReference type="NCBI Taxonomy" id="36881"/>
    <lineage>
        <taxon>Eukaryota</taxon>
        <taxon>Viridiplantae</taxon>
        <taxon>Chlorophyta</taxon>
        <taxon>Pyramimonadophyceae</taxon>
        <taxon>Pyramimonadales</taxon>
        <taxon>Pyramimonadaceae</taxon>
        <taxon>Cymbomonas</taxon>
    </lineage>
</organism>
<dbReference type="GO" id="GO:0016567">
    <property type="term" value="P:protein ubiquitination"/>
    <property type="evidence" value="ECO:0007669"/>
    <property type="project" value="InterPro"/>
</dbReference>
<evidence type="ECO:0000256" key="1">
    <source>
        <dbReference type="SAM" id="MobiDB-lite"/>
    </source>
</evidence>
<comment type="caution">
    <text evidence="3">The sequence shown here is derived from an EMBL/GenBank/DDBJ whole genome shotgun (WGS) entry which is preliminary data.</text>
</comment>
<feature type="region of interest" description="Disordered" evidence="1">
    <location>
        <begin position="1"/>
        <end position="40"/>
    </location>
</feature>
<dbReference type="PANTHER" id="PTHR46573:SF1">
    <property type="entry name" value="WD REPEAT, SAM AND U-BOX DOMAIN-CONTAINING PROTEIN 1"/>
    <property type="match status" value="1"/>
</dbReference>
<feature type="domain" description="U-box" evidence="2">
    <location>
        <begin position="140"/>
        <end position="216"/>
    </location>
</feature>
<protein>
    <recommendedName>
        <fullName evidence="2">U-box domain-containing protein</fullName>
    </recommendedName>
</protein>
<evidence type="ECO:0000313" key="3">
    <source>
        <dbReference type="EMBL" id="KAK3275231.1"/>
    </source>
</evidence>
<dbReference type="EMBL" id="LGRX02007339">
    <property type="protein sequence ID" value="KAK3275231.1"/>
    <property type="molecule type" value="Genomic_DNA"/>
</dbReference>
<feature type="compositionally biased region" description="Basic and acidic residues" evidence="1">
    <location>
        <begin position="69"/>
        <end position="78"/>
    </location>
</feature>
<name>A0AAE0GBU0_9CHLO</name>
<dbReference type="InterPro" id="IPR052085">
    <property type="entry name" value="WD-SAM-U-box"/>
</dbReference>
<keyword evidence="4" id="KW-1185">Reference proteome</keyword>
<dbReference type="PANTHER" id="PTHR46573">
    <property type="entry name" value="WD REPEAT, SAM AND U-BOX DOMAIN-CONTAINING PROTEIN 1"/>
    <property type="match status" value="1"/>
</dbReference>
<proteinExistence type="predicted"/>
<evidence type="ECO:0000313" key="4">
    <source>
        <dbReference type="Proteomes" id="UP001190700"/>
    </source>
</evidence>
<gene>
    <name evidence="3" type="ORF">CYMTET_16625</name>
</gene>
<evidence type="ECO:0000259" key="2">
    <source>
        <dbReference type="PROSITE" id="PS51698"/>
    </source>
</evidence>
<feature type="compositionally biased region" description="Low complexity" evidence="1">
    <location>
        <begin position="124"/>
        <end position="134"/>
    </location>
</feature>
<dbReference type="Gene3D" id="3.30.40.10">
    <property type="entry name" value="Zinc/RING finger domain, C3HC4 (zinc finger)"/>
    <property type="match status" value="1"/>
</dbReference>
<dbReference type="GO" id="GO:0004842">
    <property type="term" value="F:ubiquitin-protein transferase activity"/>
    <property type="evidence" value="ECO:0007669"/>
    <property type="project" value="InterPro"/>
</dbReference>
<sequence>MIRQGKNSFALLAVDEGNPDVTRSDNESENSDSNQDCDMNIDSLMAMLMPTVVDDCESLTLDEPSTSQEDERDREISSRSDLSSSPASFNPQEKRSPLEAPADQSLGAGKKSESTQVARSVDVASSSTTPSALSPENFMQSLPVLRCPLLKDVMREPVIASDGHTYEKAAIKDWFLKHDTSPVTNLPFEHKGLIANHSFHALVARMEKYMSDENDMPFS</sequence>
<dbReference type="InterPro" id="IPR013083">
    <property type="entry name" value="Znf_RING/FYVE/PHD"/>
</dbReference>
<dbReference type="PROSITE" id="PS51698">
    <property type="entry name" value="U_BOX"/>
    <property type="match status" value="1"/>
</dbReference>
<dbReference type="SUPFAM" id="SSF57850">
    <property type="entry name" value="RING/U-box"/>
    <property type="match status" value="1"/>
</dbReference>
<dbReference type="InterPro" id="IPR003613">
    <property type="entry name" value="Ubox_domain"/>
</dbReference>
<dbReference type="Pfam" id="PF04564">
    <property type="entry name" value="U-box"/>
    <property type="match status" value="1"/>
</dbReference>
<dbReference type="SMART" id="SM00504">
    <property type="entry name" value="Ubox"/>
    <property type="match status" value="1"/>
</dbReference>
<dbReference type="AlphaFoldDB" id="A0AAE0GBU0"/>
<accession>A0AAE0GBU0</accession>